<dbReference type="PANTHER" id="PTHR37478:SF2">
    <property type="entry name" value="UPF0251 PROTEIN TK0562"/>
    <property type="match status" value="1"/>
</dbReference>
<dbReference type="SUPFAM" id="SSF88659">
    <property type="entry name" value="Sigma3 and sigma4 domains of RNA polymerase sigma factors"/>
    <property type="match status" value="1"/>
</dbReference>
<feature type="compositionally biased region" description="Polar residues" evidence="2">
    <location>
        <begin position="9"/>
        <end position="20"/>
    </location>
</feature>
<dbReference type="InterPro" id="IPR002852">
    <property type="entry name" value="UPF0251"/>
</dbReference>
<dbReference type="Proteomes" id="UP001208689">
    <property type="component" value="Chromosome"/>
</dbReference>
<protein>
    <submittedName>
        <fullName evidence="3">Uncharacterized protein</fullName>
    </submittedName>
</protein>
<dbReference type="Pfam" id="PF02001">
    <property type="entry name" value="DUF134"/>
    <property type="match status" value="1"/>
</dbReference>
<dbReference type="InterPro" id="IPR013324">
    <property type="entry name" value="RNA_pol_sigma_r3/r4-like"/>
</dbReference>
<reference evidence="3" key="1">
    <citation type="submission" date="2022-09" db="EMBL/GenBank/DDBJ databases">
        <title>Actin cytoskeleton and complex cell architecture in an #Asgard archaeon.</title>
        <authorList>
            <person name="Ponce Toledo R.I."/>
            <person name="Schleper C."/>
            <person name="Rodrigues Oliveira T."/>
            <person name="Wollweber F."/>
            <person name="Xu J."/>
            <person name="Rittmann S."/>
            <person name="Klingl A."/>
            <person name="Pilhofer M."/>
        </authorList>
    </citation>
    <scope>NUCLEOTIDE SEQUENCE</scope>
    <source>
        <strain evidence="3">B-35</strain>
    </source>
</reference>
<gene>
    <name evidence="3" type="ORF">NEF87_001799</name>
</gene>
<dbReference type="EMBL" id="CP104013">
    <property type="protein sequence ID" value="UYP45514.1"/>
    <property type="molecule type" value="Genomic_DNA"/>
</dbReference>
<organism evidence="3 4">
    <name type="scientific">Candidatus Lokiarchaeum ossiferum</name>
    <dbReference type="NCBI Taxonomy" id="2951803"/>
    <lineage>
        <taxon>Archaea</taxon>
        <taxon>Promethearchaeati</taxon>
        <taxon>Promethearchaeota</taxon>
        <taxon>Promethearchaeia</taxon>
        <taxon>Promethearchaeales</taxon>
        <taxon>Promethearchaeaceae</taxon>
        <taxon>Candidatus Lokiarchaeum</taxon>
    </lineage>
</organism>
<evidence type="ECO:0000256" key="1">
    <source>
        <dbReference type="ARBA" id="ARBA00009350"/>
    </source>
</evidence>
<evidence type="ECO:0000256" key="2">
    <source>
        <dbReference type="SAM" id="MobiDB-lite"/>
    </source>
</evidence>
<name>A0ABY6HSG9_9ARCH</name>
<dbReference type="PANTHER" id="PTHR37478">
    <property type="match status" value="1"/>
</dbReference>
<feature type="region of interest" description="Disordered" evidence="2">
    <location>
        <begin position="1"/>
        <end position="21"/>
    </location>
</feature>
<comment type="similarity">
    <text evidence="1">Belongs to the UPF0251 family.</text>
</comment>
<keyword evidence="4" id="KW-1185">Reference proteome</keyword>
<evidence type="ECO:0000313" key="3">
    <source>
        <dbReference type="EMBL" id="UYP45514.1"/>
    </source>
</evidence>
<proteinExistence type="inferred from homology"/>
<accession>A0ABY6HSG9</accession>
<feature type="region of interest" description="Disordered" evidence="2">
    <location>
        <begin position="92"/>
        <end position="113"/>
    </location>
</feature>
<sequence>MGRPHKYRNISSIRPKSSNYRPEGIKNAEKIFLTAEEFEALRLRNYDHKKQTDAAEEMAISQTTYSRIVSRAYEKLAKAFIEGYAISIQSHPLDNVPSSTKSKKNQENTIKKNSKLVPELTDVDSKTKFSGFGCQDCGFEWASIITDVGKKTKPKGSKVVCPECQGKKTYRLIKYLHPN</sequence>
<evidence type="ECO:0000313" key="4">
    <source>
        <dbReference type="Proteomes" id="UP001208689"/>
    </source>
</evidence>